<dbReference type="UniPathway" id="UPA00053">
    <property type="reaction ID" value="UER00087"/>
</dbReference>
<dbReference type="GO" id="GO:0019632">
    <property type="term" value="P:shikimate metabolic process"/>
    <property type="evidence" value="ECO:0007669"/>
    <property type="project" value="InterPro"/>
</dbReference>
<dbReference type="AlphaFoldDB" id="A0A2H0W3A8"/>
<dbReference type="InterPro" id="IPR022893">
    <property type="entry name" value="Shikimate_DH_fam"/>
</dbReference>
<feature type="binding site" evidence="8">
    <location>
        <position position="66"/>
    </location>
    <ligand>
        <name>shikimate</name>
        <dbReference type="ChEBI" id="CHEBI:36208"/>
    </ligand>
</feature>
<feature type="domain" description="Shikimate dehydrogenase substrate binding N-terminal" evidence="10">
    <location>
        <begin position="23"/>
        <end position="93"/>
    </location>
</feature>
<evidence type="ECO:0000256" key="5">
    <source>
        <dbReference type="ARBA" id="ARBA00023002"/>
    </source>
</evidence>
<evidence type="ECO:0000259" key="9">
    <source>
        <dbReference type="Pfam" id="PF01488"/>
    </source>
</evidence>
<dbReference type="Pfam" id="PF08501">
    <property type="entry name" value="Shikimate_dh_N"/>
    <property type="match status" value="1"/>
</dbReference>
<dbReference type="CDD" id="cd01065">
    <property type="entry name" value="NAD_bind_Shikimate_DH"/>
    <property type="match status" value="1"/>
</dbReference>
<feature type="binding site" evidence="8">
    <location>
        <position position="238"/>
    </location>
    <ligand>
        <name>NADP(+)</name>
        <dbReference type="ChEBI" id="CHEBI:58349"/>
    </ligand>
</feature>
<dbReference type="InterPro" id="IPR046346">
    <property type="entry name" value="Aminoacid_DH-like_N_sf"/>
</dbReference>
<comment type="pathway">
    <text evidence="1 8">Metabolic intermediate biosynthesis; chorismate biosynthesis; chorismate from D-erythrose 4-phosphate and phosphoenolpyruvate: step 4/7.</text>
</comment>
<dbReference type="InterPro" id="IPR013708">
    <property type="entry name" value="Shikimate_DH-bd_N"/>
</dbReference>
<comment type="caution">
    <text evidence="12">The sequence shown here is derived from an EMBL/GenBank/DDBJ whole genome shotgun (WGS) entry which is preliminary data.</text>
</comment>
<dbReference type="GO" id="GO:0009423">
    <property type="term" value="P:chorismate biosynthetic process"/>
    <property type="evidence" value="ECO:0007669"/>
    <property type="project" value="UniProtKB-UniRule"/>
</dbReference>
<dbReference type="PANTHER" id="PTHR21089:SF1">
    <property type="entry name" value="BIFUNCTIONAL 3-DEHYDROQUINATE DEHYDRATASE_SHIKIMATE DEHYDROGENASE, CHLOROPLASTIC"/>
    <property type="match status" value="1"/>
</dbReference>
<dbReference type="EMBL" id="PEZY01000012">
    <property type="protein sequence ID" value="PIS05838.1"/>
    <property type="molecule type" value="Genomic_DNA"/>
</dbReference>
<dbReference type="Pfam" id="PF01488">
    <property type="entry name" value="Shikimate_DH"/>
    <property type="match status" value="1"/>
</dbReference>
<evidence type="ECO:0000256" key="8">
    <source>
        <dbReference type="HAMAP-Rule" id="MF_00222"/>
    </source>
</evidence>
<reference evidence="13" key="1">
    <citation type="submission" date="2017-09" db="EMBL/GenBank/DDBJ databases">
        <title>Depth-based differentiation of microbial function through sediment-hosted aquifers and enrichment of novel symbionts in the deep terrestrial subsurface.</title>
        <authorList>
            <person name="Probst A.J."/>
            <person name="Ladd B."/>
            <person name="Jarett J.K."/>
            <person name="Geller-Mcgrath D.E."/>
            <person name="Sieber C.M.K."/>
            <person name="Emerson J.B."/>
            <person name="Anantharaman K."/>
            <person name="Thomas B.C."/>
            <person name="Malmstrom R."/>
            <person name="Stieglmeier M."/>
            <person name="Klingl A."/>
            <person name="Woyke T."/>
            <person name="Ryan C.M."/>
            <person name="Banfield J.F."/>
        </authorList>
    </citation>
    <scope>NUCLEOTIDE SEQUENCE [LARGE SCALE GENOMIC DNA]</scope>
</reference>
<gene>
    <name evidence="8 12" type="primary">aroE</name>
    <name evidence="12" type="ORF">COT80_03670</name>
</gene>
<dbReference type="Pfam" id="PF18317">
    <property type="entry name" value="SDH_C"/>
    <property type="match status" value="1"/>
</dbReference>
<dbReference type="NCBIfam" id="TIGR00507">
    <property type="entry name" value="aroE"/>
    <property type="match status" value="1"/>
</dbReference>
<evidence type="ECO:0000256" key="7">
    <source>
        <dbReference type="ARBA" id="ARBA00049442"/>
    </source>
</evidence>
<feature type="domain" description="Quinate/shikimate 5-dehydrogenase/glutamyl-tRNA reductase" evidence="9">
    <location>
        <begin position="114"/>
        <end position="189"/>
    </location>
</feature>
<sequence>MKIDKDTIACISMASRPGDLGATIFNASFDHLSLNYIYKPFGVTLKNLDKGVNGIRAFGIRGCGVSMPHKVEVMKYLDEIDDVAKKIGAINTIVNNDGKLTGYNTDFFGAKKIISETYNLSGKKVLIIGAGGVSRAIIMALKENGAGEIFIANRNESKAETLATEFELTTLPYDKINDFSADLLVNATAVGMSPDVDEMIILESAIDNFEAVMDVVIYPSVTKLMALAQNKGKVVIAGFNMALYQAAEQFKMYTGVEAPLGVMKENMINLFSQK</sequence>
<dbReference type="GO" id="GO:0009073">
    <property type="term" value="P:aromatic amino acid family biosynthetic process"/>
    <property type="evidence" value="ECO:0007669"/>
    <property type="project" value="UniProtKB-KW"/>
</dbReference>
<dbReference type="Proteomes" id="UP000229056">
    <property type="component" value="Unassembled WGS sequence"/>
</dbReference>
<dbReference type="InterPro" id="IPR036291">
    <property type="entry name" value="NAD(P)-bd_dom_sf"/>
</dbReference>
<dbReference type="PANTHER" id="PTHR21089">
    <property type="entry name" value="SHIKIMATE DEHYDROGENASE"/>
    <property type="match status" value="1"/>
</dbReference>
<accession>A0A2H0W3A8</accession>
<dbReference type="SUPFAM" id="SSF51735">
    <property type="entry name" value="NAD(P)-binding Rossmann-fold domains"/>
    <property type="match status" value="1"/>
</dbReference>
<comment type="subunit">
    <text evidence="8">Homodimer.</text>
</comment>
<feature type="binding site" evidence="8">
    <location>
        <position position="91"/>
    </location>
    <ligand>
        <name>shikimate</name>
        <dbReference type="ChEBI" id="CHEBI:36208"/>
    </ligand>
</feature>
<evidence type="ECO:0000313" key="13">
    <source>
        <dbReference type="Proteomes" id="UP000229056"/>
    </source>
</evidence>
<evidence type="ECO:0000256" key="1">
    <source>
        <dbReference type="ARBA" id="ARBA00004871"/>
    </source>
</evidence>
<dbReference type="GO" id="GO:0050661">
    <property type="term" value="F:NADP binding"/>
    <property type="evidence" value="ECO:0007669"/>
    <property type="project" value="InterPro"/>
</dbReference>
<feature type="binding site" evidence="8">
    <location>
        <begin position="129"/>
        <end position="133"/>
    </location>
    <ligand>
        <name>NADP(+)</name>
        <dbReference type="ChEBI" id="CHEBI:58349"/>
    </ligand>
</feature>
<dbReference type="HAMAP" id="MF_00222">
    <property type="entry name" value="Shikimate_DH_AroE"/>
    <property type="match status" value="1"/>
</dbReference>
<evidence type="ECO:0000256" key="3">
    <source>
        <dbReference type="ARBA" id="ARBA00022605"/>
    </source>
</evidence>
<feature type="domain" description="SDH C-terminal" evidence="11">
    <location>
        <begin position="238"/>
        <end position="265"/>
    </location>
</feature>
<keyword evidence="4 8" id="KW-0521">NADP</keyword>
<keyword evidence="6 8" id="KW-0057">Aromatic amino acid biosynthesis</keyword>
<evidence type="ECO:0000256" key="6">
    <source>
        <dbReference type="ARBA" id="ARBA00023141"/>
    </source>
</evidence>
<comment type="catalytic activity">
    <reaction evidence="7 8">
        <text>shikimate + NADP(+) = 3-dehydroshikimate + NADPH + H(+)</text>
        <dbReference type="Rhea" id="RHEA:17737"/>
        <dbReference type="ChEBI" id="CHEBI:15378"/>
        <dbReference type="ChEBI" id="CHEBI:16630"/>
        <dbReference type="ChEBI" id="CHEBI:36208"/>
        <dbReference type="ChEBI" id="CHEBI:57783"/>
        <dbReference type="ChEBI" id="CHEBI:58349"/>
        <dbReference type="EC" id="1.1.1.25"/>
    </reaction>
</comment>
<dbReference type="InterPro" id="IPR011342">
    <property type="entry name" value="Shikimate_DH"/>
</dbReference>
<protein>
    <recommendedName>
        <fullName evidence="2 8">Shikimate dehydrogenase (NADP(+))</fullName>
        <shortName evidence="8">SDH</shortName>
        <ecNumber evidence="2 8">1.1.1.25</ecNumber>
    </recommendedName>
</protein>
<dbReference type="SUPFAM" id="SSF53223">
    <property type="entry name" value="Aminoacid dehydrogenase-like, N-terminal domain"/>
    <property type="match status" value="1"/>
</dbReference>
<keyword evidence="3 8" id="KW-0028">Amino-acid biosynthesis</keyword>
<name>A0A2H0W3A8_9BACT</name>
<dbReference type="GO" id="GO:0008652">
    <property type="term" value="P:amino acid biosynthetic process"/>
    <property type="evidence" value="ECO:0007669"/>
    <property type="project" value="UniProtKB-KW"/>
</dbReference>
<comment type="caution">
    <text evidence="8">Lacks conserved residue(s) required for the propagation of feature annotation.</text>
</comment>
<dbReference type="GO" id="GO:0004764">
    <property type="term" value="F:shikimate 3-dehydrogenase (NADP+) activity"/>
    <property type="evidence" value="ECO:0007669"/>
    <property type="project" value="UniProtKB-UniRule"/>
</dbReference>
<feature type="binding site" evidence="8">
    <location>
        <position position="245"/>
    </location>
    <ligand>
        <name>shikimate</name>
        <dbReference type="ChEBI" id="CHEBI:36208"/>
    </ligand>
</feature>
<dbReference type="EC" id="1.1.1.25" evidence="2 8"/>
<feature type="active site" description="Proton acceptor" evidence="8">
    <location>
        <position position="70"/>
    </location>
</feature>
<evidence type="ECO:0000256" key="2">
    <source>
        <dbReference type="ARBA" id="ARBA00012962"/>
    </source>
</evidence>
<dbReference type="InterPro" id="IPR006151">
    <property type="entry name" value="Shikm_DH/Glu-tRNA_Rdtase"/>
</dbReference>
<evidence type="ECO:0000259" key="10">
    <source>
        <dbReference type="Pfam" id="PF08501"/>
    </source>
</evidence>
<comment type="function">
    <text evidence="8">Involved in the biosynthesis of the chorismate, which leads to the biosynthesis of aromatic amino acids. Catalyzes the reversible NADPH linked reduction of 3-dehydroshikimate (DHSA) to yield shikimate (SA).</text>
</comment>
<feature type="binding site" evidence="8">
    <location>
        <position position="215"/>
    </location>
    <ligand>
        <name>NADP(+)</name>
        <dbReference type="ChEBI" id="CHEBI:58349"/>
    </ligand>
</feature>
<feature type="binding site" evidence="8">
    <location>
        <position position="82"/>
    </location>
    <ligand>
        <name>NADP(+)</name>
        <dbReference type="ChEBI" id="CHEBI:58349"/>
    </ligand>
</feature>
<keyword evidence="5 8" id="KW-0560">Oxidoreductase</keyword>
<comment type="similarity">
    <text evidence="8">Belongs to the shikimate dehydrogenase family.</text>
</comment>
<evidence type="ECO:0000259" key="11">
    <source>
        <dbReference type="Pfam" id="PF18317"/>
    </source>
</evidence>
<dbReference type="Gene3D" id="3.40.50.720">
    <property type="entry name" value="NAD(P)-binding Rossmann-like Domain"/>
    <property type="match status" value="1"/>
</dbReference>
<dbReference type="InterPro" id="IPR041121">
    <property type="entry name" value="SDH_C"/>
</dbReference>
<evidence type="ECO:0000256" key="4">
    <source>
        <dbReference type="ARBA" id="ARBA00022857"/>
    </source>
</evidence>
<proteinExistence type="inferred from homology"/>
<dbReference type="Gene3D" id="3.40.50.10860">
    <property type="entry name" value="Leucine Dehydrogenase, chain A, domain 1"/>
    <property type="match status" value="1"/>
</dbReference>
<evidence type="ECO:0000313" key="12">
    <source>
        <dbReference type="EMBL" id="PIS05838.1"/>
    </source>
</evidence>
<feature type="binding site" evidence="8">
    <location>
        <position position="106"/>
    </location>
    <ligand>
        <name>shikimate</name>
        <dbReference type="ChEBI" id="CHEBI:36208"/>
    </ligand>
</feature>
<organism evidence="12 13">
    <name type="scientific">Candidatus Buchananbacteria bacterium CG10_big_fil_rev_8_21_14_0_10_33_19</name>
    <dbReference type="NCBI Taxonomy" id="1974525"/>
    <lineage>
        <taxon>Bacteria</taxon>
        <taxon>Candidatus Buchananiibacteriota</taxon>
    </lineage>
</organism>